<accession>A0A7W6GUC2</accession>
<name>A0A7W6GUC2_9RHOB</name>
<dbReference type="AlphaFoldDB" id="A0A7W6GUC2"/>
<sequence length="88" mass="9930">MNLTQFHTFKYFYTETLQQGSLPFIMPDRVQTGAPVATEGGAILLTEDDFPIAVVRNRLCVFGEPYSANRFSLACDFTVSFTLWDLPT</sequence>
<gene>
    <name evidence="1" type="ORF">GGQ68_002517</name>
</gene>
<dbReference type="EMBL" id="JACIEJ010000005">
    <property type="protein sequence ID" value="MBB3986179.1"/>
    <property type="molecule type" value="Genomic_DNA"/>
</dbReference>
<dbReference type="Proteomes" id="UP000541426">
    <property type="component" value="Unassembled WGS sequence"/>
</dbReference>
<keyword evidence="2" id="KW-1185">Reference proteome</keyword>
<proteinExistence type="predicted"/>
<dbReference type="RefSeq" id="WP_183966341.1">
    <property type="nucleotide sequence ID" value="NZ_BAABBZ010000007.1"/>
</dbReference>
<comment type="caution">
    <text evidence="1">The sequence shown here is derived from an EMBL/GenBank/DDBJ whole genome shotgun (WGS) entry which is preliminary data.</text>
</comment>
<evidence type="ECO:0000313" key="1">
    <source>
        <dbReference type="EMBL" id="MBB3986179.1"/>
    </source>
</evidence>
<evidence type="ECO:0000313" key="2">
    <source>
        <dbReference type="Proteomes" id="UP000541426"/>
    </source>
</evidence>
<protein>
    <submittedName>
        <fullName evidence="1">Uncharacterized protein</fullName>
    </submittedName>
</protein>
<reference evidence="1 2" key="1">
    <citation type="submission" date="2020-08" db="EMBL/GenBank/DDBJ databases">
        <title>Genomic Encyclopedia of Type Strains, Phase IV (KMG-IV): sequencing the most valuable type-strain genomes for metagenomic binning, comparative biology and taxonomic classification.</title>
        <authorList>
            <person name="Goeker M."/>
        </authorList>
    </citation>
    <scope>NUCLEOTIDE SEQUENCE [LARGE SCALE GENOMIC DNA]</scope>
    <source>
        <strain evidence="1 2">DSM 102235</strain>
    </source>
</reference>
<organism evidence="1 2">
    <name type="scientific">Sagittula marina</name>
    <dbReference type="NCBI Taxonomy" id="943940"/>
    <lineage>
        <taxon>Bacteria</taxon>
        <taxon>Pseudomonadati</taxon>
        <taxon>Pseudomonadota</taxon>
        <taxon>Alphaproteobacteria</taxon>
        <taxon>Rhodobacterales</taxon>
        <taxon>Roseobacteraceae</taxon>
        <taxon>Sagittula</taxon>
    </lineage>
</organism>